<evidence type="ECO:0000256" key="1">
    <source>
        <dbReference type="ARBA" id="ARBA00006464"/>
    </source>
</evidence>
<evidence type="ECO:0000313" key="5">
    <source>
        <dbReference type="Proteomes" id="UP000636010"/>
    </source>
</evidence>
<keyword evidence="2" id="KW-0472">Membrane</keyword>
<feature type="transmembrane region" description="Helical" evidence="2">
    <location>
        <begin position="171"/>
        <end position="195"/>
    </location>
</feature>
<comment type="caution">
    <text evidence="4">The sequence shown here is derived from an EMBL/GenBank/DDBJ whole genome shotgun (WGS) entry which is preliminary data.</text>
</comment>
<protein>
    <recommendedName>
        <fullName evidence="3">Bacterial sugar transferase domain-containing protein</fullName>
    </recommendedName>
</protein>
<keyword evidence="5" id="KW-1185">Reference proteome</keyword>
<accession>A0ABQ1MPG4</accession>
<gene>
    <name evidence="4" type="ORF">GCM10011506_29380</name>
</gene>
<evidence type="ECO:0000313" key="4">
    <source>
        <dbReference type="EMBL" id="GGC41930.1"/>
    </source>
</evidence>
<evidence type="ECO:0000256" key="2">
    <source>
        <dbReference type="SAM" id="Phobius"/>
    </source>
</evidence>
<dbReference type="Pfam" id="PF02397">
    <property type="entry name" value="Bac_transf"/>
    <property type="match status" value="1"/>
</dbReference>
<dbReference type="PANTHER" id="PTHR30576">
    <property type="entry name" value="COLANIC BIOSYNTHESIS UDP-GLUCOSE LIPID CARRIER TRANSFERASE"/>
    <property type="match status" value="1"/>
</dbReference>
<reference evidence="5" key="1">
    <citation type="journal article" date="2019" name="Int. J. Syst. Evol. Microbiol.">
        <title>The Global Catalogue of Microorganisms (GCM) 10K type strain sequencing project: providing services to taxonomists for standard genome sequencing and annotation.</title>
        <authorList>
            <consortium name="The Broad Institute Genomics Platform"/>
            <consortium name="The Broad Institute Genome Sequencing Center for Infectious Disease"/>
            <person name="Wu L."/>
            <person name="Ma J."/>
        </authorList>
    </citation>
    <scope>NUCLEOTIDE SEQUENCE [LARGE SCALE GENOMIC DNA]</scope>
    <source>
        <strain evidence="5">CGMCC 1.10832</strain>
    </source>
</reference>
<dbReference type="EMBL" id="BMEC01000009">
    <property type="protein sequence ID" value="GGC41930.1"/>
    <property type="molecule type" value="Genomic_DNA"/>
</dbReference>
<keyword evidence="2" id="KW-1133">Transmembrane helix</keyword>
<sequence length="373" mass="42696">MKDMESINYLVDKDFKEVLVKNPTFKKKLYCVSSEYYETEQLKDFESTEKFTVSSLLRHLESIKFSEAPDAVIFFTNYIDGIFFENLSSLGHVIRTSGYIIPLIIVSDKIDSENKKKVLKHGADDCFPTIFNPEKLNYWIDFLKLFKKLAKEENSEKEDGISFKISTTKRVFDILVSGTLLLLLSPLMLVIALIIKLESKGPVFYISKRAGVGYKVFNFMKFRSMSAGADKELSKLHHLNQYSGNKESNGVNPVFFKIKDDPRITRFGKFLRDTSLDELPQLINVLRGDMSIVGNRPLPLYEAQQLTKDQCALRFMAAAGITGLWQVTKRGKADMSEAERISLDVTYAKENSFMKDMKLLLKTFPALVQEERV</sequence>
<keyword evidence="2" id="KW-0812">Transmembrane</keyword>
<dbReference type="PANTHER" id="PTHR30576:SF0">
    <property type="entry name" value="UNDECAPRENYL-PHOSPHATE N-ACETYLGALACTOSAMINYL 1-PHOSPHATE TRANSFERASE-RELATED"/>
    <property type="match status" value="1"/>
</dbReference>
<evidence type="ECO:0000259" key="3">
    <source>
        <dbReference type="Pfam" id="PF02397"/>
    </source>
</evidence>
<comment type="similarity">
    <text evidence="1">Belongs to the bacterial sugar transferase family.</text>
</comment>
<dbReference type="InterPro" id="IPR003362">
    <property type="entry name" value="Bact_transf"/>
</dbReference>
<organism evidence="4 5">
    <name type="scientific">Marivirga lumbricoides</name>
    <dbReference type="NCBI Taxonomy" id="1046115"/>
    <lineage>
        <taxon>Bacteria</taxon>
        <taxon>Pseudomonadati</taxon>
        <taxon>Bacteroidota</taxon>
        <taxon>Cytophagia</taxon>
        <taxon>Cytophagales</taxon>
        <taxon>Marivirgaceae</taxon>
        <taxon>Marivirga</taxon>
    </lineage>
</organism>
<name>A0ABQ1MPG4_9BACT</name>
<feature type="domain" description="Bacterial sugar transferase" evidence="3">
    <location>
        <begin position="169"/>
        <end position="368"/>
    </location>
</feature>
<dbReference type="Proteomes" id="UP000636010">
    <property type="component" value="Unassembled WGS sequence"/>
</dbReference>
<proteinExistence type="inferred from homology"/>